<protein>
    <submittedName>
        <fullName evidence="1">Uncharacterized protein</fullName>
    </submittedName>
</protein>
<reference evidence="1" key="1">
    <citation type="journal article" date="2015" name="Nature">
        <title>Complex archaea that bridge the gap between prokaryotes and eukaryotes.</title>
        <authorList>
            <person name="Spang A."/>
            <person name="Saw J.H."/>
            <person name="Jorgensen S.L."/>
            <person name="Zaremba-Niedzwiedzka K."/>
            <person name="Martijn J."/>
            <person name="Lind A.E."/>
            <person name="van Eijk R."/>
            <person name="Schleper C."/>
            <person name="Guy L."/>
            <person name="Ettema T.J."/>
        </authorList>
    </citation>
    <scope>NUCLEOTIDE SEQUENCE</scope>
</reference>
<gene>
    <name evidence="1" type="ORF">LCGC14_2309630</name>
</gene>
<dbReference type="AlphaFoldDB" id="A0A0F9CL16"/>
<comment type="caution">
    <text evidence="1">The sequence shown here is derived from an EMBL/GenBank/DDBJ whole genome shotgun (WGS) entry which is preliminary data.</text>
</comment>
<sequence>MTPLHKISFDLDEETFFALQKLIPHGAKKKMFAAVSKDFVRILSGKYREEFLGMVIAGDVHIEDYMNILTKKQDKEKEDASRI</sequence>
<name>A0A0F9CL16_9ZZZZ</name>
<accession>A0A0F9CL16</accession>
<organism evidence="1">
    <name type="scientific">marine sediment metagenome</name>
    <dbReference type="NCBI Taxonomy" id="412755"/>
    <lineage>
        <taxon>unclassified sequences</taxon>
        <taxon>metagenomes</taxon>
        <taxon>ecological metagenomes</taxon>
    </lineage>
</organism>
<dbReference type="EMBL" id="LAZR01032746">
    <property type="protein sequence ID" value="KKL50028.1"/>
    <property type="molecule type" value="Genomic_DNA"/>
</dbReference>
<proteinExistence type="predicted"/>
<evidence type="ECO:0000313" key="1">
    <source>
        <dbReference type="EMBL" id="KKL50028.1"/>
    </source>
</evidence>